<evidence type="ECO:0000313" key="2">
    <source>
        <dbReference type="Proteomes" id="UP000002945"/>
    </source>
</evidence>
<gene>
    <name evidence="1" type="ORF">KAOT1_19347</name>
</gene>
<dbReference type="AlphaFoldDB" id="A9DP43"/>
<proteinExistence type="predicted"/>
<dbReference type="RefSeq" id="WP_007096400.1">
    <property type="nucleotide sequence ID" value="NZ_CP142125.1"/>
</dbReference>
<dbReference type="Proteomes" id="UP000002945">
    <property type="component" value="Unassembled WGS sequence"/>
</dbReference>
<name>A9DP43_9FLAO</name>
<dbReference type="EMBL" id="ABIB01000002">
    <property type="protein sequence ID" value="EDP97350.1"/>
    <property type="molecule type" value="Genomic_DNA"/>
</dbReference>
<dbReference type="HOGENOM" id="CLU_197570_0_0_10"/>
<keyword evidence="2" id="KW-1185">Reference proteome</keyword>
<accession>A9DP43</accession>
<evidence type="ECO:0000313" key="1">
    <source>
        <dbReference type="EMBL" id="EDP97350.1"/>
    </source>
</evidence>
<sequence>MTLEARKIKFVREFLNLQNEEIISMLENILANKISENQELKGMTKEELHKRIDQAENDFKNGQFKSSDELLEKYQ</sequence>
<protein>
    <submittedName>
        <fullName evidence="1">Uncharacterized protein</fullName>
    </submittedName>
</protein>
<dbReference type="OrthoDB" id="773198at2"/>
<dbReference type="STRING" id="391587.KAOT1_19347"/>
<organism evidence="1 2">
    <name type="scientific">Kordia algicida OT-1</name>
    <dbReference type="NCBI Taxonomy" id="391587"/>
    <lineage>
        <taxon>Bacteria</taxon>
        <taxon>Pseudomonadati</taxon>
        <taxon>Bacteroidota</taxon>
        <taxon>Flavobacteriia</taxon>
        <taxon>Flavobacteriales</taxon>
        <taxon>Flavobacteriaceae</taxon>
        <taxon>Kordia</taxon>
    </lineage>
</organism>
<comment type="caution">
    <text evidence="1">The sequence shown here is derived from an EMBL/GenBank/DDBJ whole genome shotgun (WGS) entry which is preliminary data.</text>
</comment>
<dbReference type="eggNOG" id="ENOG50330P9">
    <property type="taxonomic scope" value="Bacteria"/>
</dbReference>
<reference evidence="1 2" key="1">
    <citation type="journal article" date="2011" name="J. Bacteriol.">
        <title>Genome sequence of the algicidal bacterium Kordia algicida OT-1.</title>
        <authorList>
            <person name="Lee H.S."/>
            <person name="Kang S.G."/>
            <person name="Kwon K.K."/>
            <person name="Lee J.H."/>
            <person name="Kim S.J."/>
        </authorList>
    </citation>
    <scope>NUCLEOTIDE SEQUENCE [LARGE SCALE GENOMIC DNA]</scope>
    <source>
        <strain evidence="1 2">OT-1</strain>
    </source>
</reference>